<dbReference type="InterPro" id="IPR027469">
    <property type="entry name" value="Cation_efflux_TMD_sf"/>
</dbReference>
<name>A0A482XSK2_LAOST</name>
<feature type="domain" description="Cation efflux protein cytoplasmic" evidence="11">
    <location>
        <begin position="310"/>
        <end position="372"/>
    </location>
</feature>
<feature type="transmembrane region" description="Helical" evidence="9">
    <location>
        <begin position="123"/>
        <end position="141"/>
    </location>
</feature>
<dbReference type="GO" id="GO:0010312">
    <property type="term" value="P:detoxification of zinc ion"/>
    <property type="evidence" value="ECO:0007669"/>
    <property type="project" value="TreeGrafter"/>
</dbReference>
<evidence type="ECO:0000256" key="4">
    <source>
        <dbReference type="ARBA" id="ARBA00022692"/>
    </source>
</evidence>
<dbReference type="Gene3D" id="1.20.1510.10">
    <property type="entry name" value="Cation efflux protein transmembrane domain"/>
    <property type="match status" value="2"/>
</dbReference>
<evidence type="ECO:0000256" key="8">
    <source>
        <dbReference type="SAM" id="MobiDB-lite"/>
    </source>
</evidence>
<dbReference type="SUPFAM" id="SSF161111">
    <property type="entry name" value="Cation efflux protein transmembrane domain-like"/>
    <property type="match status" value="2"/>
</dbReference>
<evidence type="ECO:0000256" key="5">
    <source>
        <dbReference type="ARBA" id="ARBA00022833"/>
    </source>
</evidence>
<comment type="similarity">
    <text evidence="2">Belongs to the cation diffusion facilitator (CDF) transporter (TC 2.A.4) family. SLC30A subfamily.</text>
</comment>
<evidence type="ECO:0000313" key="12">
    <source>
        <dbReference type="EMBL" id="RZF48982.1"/>
    </source>
</evidence>
<keyword evidence="7 9" id="KW-0472">Membrane</keyword>
<comment type="subcellular location">
    <subcellularLocation>
        <location evidence="1">Membrane</location>
        <topology evidence="1">Multi-pass membrane protein</topology>
    </subcellularLocation>
</comment>
<dbReference type="AlphaFoldDB" id="A0A482XSK2"/>
<feature type="transmembrane region" description="Helical" evidence="9">
    <location>
        <begin position="242"/>
        <end position="258"/>
    </location>
</feature>
<dbReference type="InterPro" id="IPR002524">
    <property type="entry name" value="Cation_efflux"/>
</dbReference>
<evidence type="ECO:0000256" key="7">
    <source>
        <dbReference type="ARBA" id="ARBA00023136"/>
    </source>
</evidence>
<keyword evidence="3" id="KW-0813">Transport</keyword>
<evidence type="ECO:0000259" key="11">
    <source>
        <dbReference type="Pfam" id="PF16916"/>
    </source>
</evidence>
<feature type="transmembrane region" description="Helical" evidence="9">
    <location>
        <begin position="161"/>
        <end position="181"/>
    </location>
</feature>
<feature type="compositionally biased region" description="Low complexity" evidence="8">
    <location>
        <begin position="468"/>
        <end position="486"/>
    </location>
</feature>
<keyword evidence="13" id="KW-1185">Reference proteome</keyword>
<feature type="region of interest" description="Disordered" evidence="8">
    <location>
        <begin position="585"/>
        <end position="638"/>
    </location>
</feature>
<keyword evidence="4 9" id="KW-0812">Transmembrane</keyword>
<protein>
    <recommendedName>
        <fullName evidence="14">Zinc transporter 1</fullName>
    </recommendedName>
</protein>
<dbReference type="Pfam" id="PF01545">
    <property type="entry name" value="Cation_efflux"/>
    <property type="match status" value="1"/>
</dbReference>
<evidence type="ECO:0000259" key="10">
    <source>
        <dbReference type="Pfam" id="PF01545"/>
    </source>
</evidence>
<dbReference type="PANTHER" id="PTHR45820:SF9">
    <property type="entry name" value="FI23527P1"/>
    <property type="match status" value="1"/>
</dbReference>
<feature type="region of interest" description="Disordered" evidence="8">
    <location>
        <begin position="465"/>
        <end position="488"/>
    </location>
</feature>
<keyword evidence="5" id="KW-0862">Zinc</keyword>
<dbReference type="SMR" id="A0A482XSK2"/>
<dbReference type="Pfam" id="PF16916">
    <property type="entry name" value="ZT_dimer"/>
    <property type="match status" value="1"/>
</dbReference>
<evidence type="ECO:0000256" key="6">
    <source>
        <dbReference type="ARBA" id="ARBA00022989"/>
    </source>
</evidence>
<dbReference type="PANTHER" id="PTHR45820">
    <property type="entry name" value="FI23527P1"/>
    <property type="match status" value="1"/>
</dbReference>
<evidence type="ECO:0000256" key="9">
    <source>
        <dbReference type="SAM" id="Phobius"/>
    </source>
</evidence>
<gene>
    <name evidence="12" type="ORF">LSTR_LSTR012465</name>
</gene>
<dbReference type="GO" id="GO:0016020">
    <property type="term" value="C:membrane"/>
    <property type="evidence" value="ECO:0007669"/>
    <property type="project" value="UniProtKB-SubCell"/>
</dbReference>
<feature type="compositionally biased region" description="Basic and acidic residues" evidence="8">
    <location>
        <begin position="628"/>
        <end position="638"/>
    </location>
</feature>
<feature type="transmembrane region" description="Helical" evidence="9">
    <location>
        <begin position="49"/>
        <end position="66"/>
    </location>
</feature>
<dbReference type="GO" id="GO:0005385">
    <property type="term" value="F:zinc ion transmembrane transporter activity"/>
    <property type="evidence" value="ECO:0007669"/>
    <property type="project" value="TreeGrafter"/>
</dbReference>
<dbReference type="OrthoDB" id="29444at2759"/>
<feature type="transmembrane region" description="Helical" evidence="9">
    <location>
        <begin position="270"/>
        <end position="287"/>
    </location>
</feature>
<dbReference type="InterPro" id="IPR027470">
    <property type="entry name" value="Cation_efflux_CTD"/>
</dbReference>
<feature type="domain" description="Cation efflux protein transmembrane" evidence="10">
    <location>
        <begin position="112"/>
        <end position="295"/>
    </location>
</feature>
<organism evidence="12 13">
    <name type="scientific">Laodelphax striatellus</name>
    <name type="common">Small brown planthopper</name>
    <name type="synonym">Delphax striatella</name>
    <dbReference type="NCBI Taxonomy" id="195883"/>
    <lineage>
        <taxon>Eukaryota</taxon>
        <taxon>Metazoa</taxon>
        <taxon>Ecdysozoa</taxon>
        <taxon>Arthropoda</taxon>
        <taxon>Hexapoda</taxon>
        <taxon>Insecta</taxon>
        <taxon>Pterygota</taxon>
        <taxon>Neoptera</taxon>
        <taxon>Paraneoptera</taxon>
        <taxon>Hemiptera</taxon>
        <taxon>Auchenorrhyncha</taxon>
        <taxon>Fulgoroidea</taxon>
        <taxon>Delphacidae</taxon>
        <taxon>Criomorphinae</taxon>
        <taxon>Laodelphax</taxon>
    </lineage>
</organism>
<dbReference type="InterPro" id="IPR058533">
    <property type="entry name" value="Cation_efflux_TM"/>
</dbReference>
<sequence>MAAIKQWFQRMRPLRVCILLALTIAYFAAQLFVSHLTHALTLLVDSYHVLCNIIALVGCIITIKYGRSGSDCNGSQESSLKTGSEELKVLSTPLGSVKFAPQDQYAQPERELRNTFGWARIDILVMLINCVFLASLCFSLLVEALQTLIHISHHDEMHHPIPVFCVGLVGILINILCYVMIGGYTYHQGSFLHVTESGEVVLESVSDKSVAYGQRRLSAQTRKAHVPLQPPKRQGVWETTRDIVGCVIVLLCSVIVYLTDKSVAKYVDPILSIVSALLLLYFSYPYMKESCLILLQTIPDHINIDSLETELLLKFKDIVNVHDFHVWQLTLDKTFSTVHIIFQNPHDYIRITDDITNFFHEHGITHVTVQPEFYKDLNSVDLVSGKGTAQCLVQCLREECYDSHCCTSKDDLRSISIQNLTSKKIIHEDEPVKILNIKSISDESFIIYDQTRTYQSCMDLENSRKTENTNGKLNGNMKNNGSLKGSMSVPDFEKKLNKTNKNLNKMINGNGYARKDTVENGNLIQNGGESRKHLKEIEEIVQPCGRNGDVSRKSENFDEKFEKSTGEKLQMTNSCSQTSINVIIRDAGEEAEDEATTENNTKESSQSESVIDEVSQSEKSIEKSVQSENEKMGNDDDK</sequence>
<evidence type="ECO:0000256" key="2">
    <source>
        <dbReference type="ARBA" id="ARBA00008873"/>
    </source>
</evidence>
<evidence type="ECO:0000256" key="1">
    <source>
        <dbReference type="ARBA" id="ARBA00004141"/>
    </source>
</evidence>
<dbReference type="NCBIfam" id="TIGR01297">
    <property type="entry name" value="CDF"/>
    <property type="match status" value="1"/>
</dbReference>
<accession>A0A482XSK2</accession>
<dbReference type="Proteomes" id="UP000291343">
    <property type="component" value="Unassembled WGS sequence"/>
</dbReference>
<dbReference type="FunCoup" id="A0A482XSK2">
    <property type="interactions" value="31"/>
</dbReference>
<dbReference type="InParanoid" id="A0A482XSK2"/>
<proteinExistence type="inferred from homology"/>
<evidence type="ECO:0008006" key="14">
    <source>
        <dbReference type="Google" id="ProtNLM"/>
    </source>
</evidence>
<evidence type="ECO:0000313" key="13">
    <source>
        <dbReference type="Proteomes" id="UP000291343"/>
    </source>
</evidence>
<dbReference type="GO" id="GO:0006882">
    <property type="term" value="P:intracellular zinc ion homeostasis"/>
    <property type="evidence" value="ECO:0007669"/>
    <property type="project" value="TreeGrafter"/>
</dbReference>
<keyword evidence="6 9" id="KW-1133">Transmembrane helix</keyword>
<reference evidence="12 13" key="1">
    <citation type="journal article" date="2017" name="Gigascience">
        <title>Genome sequence of the small brown planthopper, Laodelphax striatellus.</title>
        <authorList>
            <person name="Zhu J."/>
            <person name="Jiang F."/>
            <person name="Wang X."/>
            <person name="Yang P."/>
            <person name="Bao Y."/>
            <person name="Zhao W."/>
            <person name="Wang W."/>
            <person name="Lu H."/>
            <person name="Wang Q."/>
            <person name="Cui N."/>
            <person name="Li J."/>
            <person name="Chen X."/>
            <person name="Luo L."/>
            <person name="Yu J."/>
            <person name="Kang L."/>
            <person name="Cui F."/>
        </authorList>
    </citation>
    <scope>NUCLEOTIDE SEQUENCE [LARGE SCALE GENOMIC DNA]</scope>
    <source>
        <strain evidence="12">Lst14</strain>
    </source>
</reference>
<comment type="caution">
    <text evidence="12">The sequence shown here is derived from an EMBL/GenBank/DDBJ whole genome shotgun (WGS) entry which is preliminary data.</text>
</comment>
<evidence type="ECO:0000256" key="3">
    <source>
        <dbReference type="ARBA" id="ARBA00022448"/>
    </source>
</evidence>
<dbReference type="STRING" id="195883.A0A482XSK2"/>
<dbReference type="EMBL" id="QKKF02000793">
    <property type="protein sequence ID" value="RZF48982.1"/>
    <property type="molecule type" value="Genomic_DNA"/>
</dbReference>